<dbReference type="CDD" id="cd13138">
    <property type="entry name" value="MATE_yoeA_like"/>
    <property type="match status" value="1"/>
</dbReference>
<dbReference type="Pfam" id="PF01554">
    <property type="entry name" value="MatE"/>
    <property type="match status" value="2"/>
</dbReference>
<feature type="transmembrane region" description="Helical" evidence="7">
    <location>
        <begin position="319"/>
        <end position="338"/>
    </location>
</feature>
<evidence type="ECO:0000256" key="7">
    <source>
        <dbReference type="SAM" id="Phobius"/>
    </source>
</evidence>
<feature type="transmembrane region" description="Helical" evidence="7">
    <location>
        <begin position="60"/>
        <end position="84"/>
    </location>
</feature>
<dbReference type="OrthoDB" id="9776324at2"/>
<dbReference type="Proteomes" id="UP000245870">
    <property type="component" value="Unassembled WGS sequence"/>
</dbReference>
<organism evidence="8 9">
    <name type="scientific">Hallella colorans</name>
    <dbReference type="NCBI Taxonomy" id="1703337"/>
    <lineage>
        <taxon>Bacteria</taxon>
        <taxon>Pseudomonadati</taxon>
        <taxon>Bacteroidota</taxon>
        <taxon>Bacteroidia</taxon>
        <taxon>Bacteroidales</taxon>
        <taxon>Prevotellaceae</taxon>
        <taxon>Hallella</taxon>
    </lineage>
</organism>
<evidence type="ECO:0000313" key="8">
    <source>
        <dbReference type="EMBL" id="PVX50141.1"/>
    </source>
</evidence>
<dbReference type="GO" id="GO:0005886">
    <property type="term" value="C:plasma membrane"/>
    <property type="evidence" value="ECO:0007669"/>
    <property type="project" value="UniProtKB-SubCell"/>
</dbReference>
<sequence length="445" mass="49089">MTKTNELDMLHGPLLGKILKFAMPFAASSVLQQLFNSVDVAVVGRFACSEALAAVGANTFLINLMINFFVGISIGASVIIANHVGQRDTQSIRHAVSTSAALAIVSGVFLLFAGLILSRPVLLLMETPHNIIDDAVLYLRIYFLGVPFVMIYNFGASILRSKGDTRRPLYVLMVAGVINTVLNLILVINFHMSVMGVAIATDVSNLFCAAIIVWILRKEDGAFKLNIRKIHIYNIELKRILQIGVPAGVQSMVFSLSNIFVQSAINGYGSSAVAGASVSQTFDSYCYFLLGAFSSAAVTFIGQNYGAGHLDRCKRVFRICLVGGFLVCFVSNMLFMLFDDEVLSLFTTDPSVIYYAKLRMQYVLVFQSIATFYDIPSSALRAYGHSLEPALLTIFGTCVIRVVWVMLICPIWPGFVHLMICYPVTWIITSILVCLSYYFHTYKIR</sequence>
<dbReference type="InterPro" id="IPR052031">
    <property type="entry name" value="Membrane_Transporter-Flippase"/>
</dbReference>
<dbReference type="AlphaFoldDB" id="A0A2U0U1I6"/>
<evidence type="ECO:0000256" key="5">
    <source>
        <dbReference type="ARBA" id="ARBA00022989"/>
    </source>
</evidence>
<feature type="transmembrane region" description="Helical" evidence="7">
    <location>
        <begin position="358"/>
        <end position="375"/>
    </location>
</feature>
<evidence type="ECO:0000256" key="2">
    <source>
        <dbReference type="ARBA" id="ARBA00022448"/>
    </source>
</evidence>
<dbReference type="InterPro" id="IPR048279">
    <property type="entry name" value="MdtK-like"/>
</dbReference>
<dbReference type="GO" id="GO:0015297">
    <property type="term" value="F:antiporter activity"/>
    <property type="evidence" value="ECO:0007669"/>
    <property type="project" value="InterPro"/>
</dbReference>
<reference evidence="8 9" key="1">
    <citation type="submission" date="2018-05" db="EMBL/GenBank/DDBJ databases">
        <title>Genomic Encyclopedia of Type Strains, Phase IV (KMG-IV): sequencing the most valuable type-strain genomes for metagenomic binning, comparative biology and taxonomic classification.</title>
        <authorList>
            <person name="Goeker M."/>
        </authorList>
    </citation>
    <scope>NUCLEOTIDE SEQUENCE [LARGE SCALE GENOMIC DNA]</scope>
    <source>
        <strain evidence="8 9">DSM 100333</strain>
    </source>
</reference>
<keyword evidence="4 7" id="KW-0812">Transmembrane</keyword>
<gene>
    <name evidence="8" type="ORF">C7379_11823</name>
</gene>
<dbReference type="GO" id="GO:0042910">
    <property type="term" value="F:xenobiotic transmembrane transporter activity"/>
    <property type="evidence" value="ECO:0007669"/>
    <property type="project" value="InterPro"/>
</dbReference>
<name>A0A2U0U1I6_9BACT</name>
<dbReference type="PANTHER" id="PTHR43549">
    <property type="entry name" value="MULTIDRUG RESISTANCE PROTEIN YPNP-RELATED"/>
    <property type="match status" value="1"/>
</dbReference>
<evidence type="ECO:0000256" key="4">
    <source>
        <dbReference type="ARBA" id="ARBA00022692"/>
    </source>
</evidence>
<comment type="subcellular location">
    <subcellularLocation>
        <location evidence="1">Cell membrane</location>
        <topology evidence="1">Multi-pass membrane protein</topology>
    </subcellularLocation>
</comment>
<comment type="caution">
    <text evidence="8">The sequence shown here is derived from an EMBL/GenBank/DDBJ whole genome shotgun (WGS) entry which is preliminary data.</text>
</comment>
<proteinExistence type="predicted"/>
<dbReference type="NCBIfam" id="TIGR00797">
    <property type="entry name" value="matE"/>
    <property type="match status" value="1"/>
</dbReference>
<feature type="transmembrane region" description="Helical" evidence="7">
    <location>
        <begin position="137"/>
        <end position="156"/>
    </location>
</feature>
<keyword evidence="2" id="KW-0813">Transport</keyword>
<evidence type="ECO:0000256" key="6">
    <source>
        <dbReference type="ARBA" id="ARBA00023136"/>
    </source>
</evidence>
<dbReference type="PIRSF" id="PIRSF006603">
    <property type="entry name" value="DinF"/>
    <property type="match status" value="1"/>
</dbReference>
<protein>
    <submittedName>
        <fullName evidence="8">Putative MATE family efflux protein</fullName>
    </submittedName>
</protein>
<evidence type="ECO:0000256" key="1">
    <source>
        <dbReference type="ARBA" id="ARBA00004651"/>
    </source>
</evidence>
<evidence type="ECO:0000313" key="9">
    <source>
        <dbReference type="Proteomes" id="UP000245870"/>
    </source>
</evidence>
<dbReference type="InterPro" id="IPR002528">
    <property type="entry name" value="MATE_fam"/>
</dbReference>
<feature type="transmembrane region" description="Helical" evidence="7">
    <location>
        <begin position="237"/>
        <end position="261"/>
    </location>
</feature>
<feature type="transmembrane region" description="Helical" evidence="7">
    <location>
        <begin position="387"/>
        <end position="408"/>
    </location>
</feature>
<feature type="transmembrane region" description="Helical" evidence="7">
    <location>
        <begin position="414"/>
        <end position="439"/>
    </location>
</feature>
<feature type="transmembrane region" description="Helical" evidence="7">
    <location>
        <begin position="287"/>
        <end position="307"/>
    </location>
</feature>
<dbReference type="PANTHER" id="PTHR43549:SF3">
    <property type="entry name" value="MULTIDRUG RESISTANCE PROTEIN YPNP-RELATED"/>
    <property type="match status" value="1"/>
</dbReference>
<keyword evidence="3" id="KW-1003">Cell membrane</keyword>
<feature type="transmembrane region" description="Helical" evidence="7">
    <location>
        <begin position="96"/>
        <end position="117"/>
    </location>
</feature>
<feature type="transmembrane region" description="Helical" evidence="7">
    <location>
        <begin position="168"/>
        <end position="188"/>
    </location>
</feature>
<keyword evidence="9" id="KW-1185">Reference proteome</keyword>
<keyword evidence="6 7" id="KW-0472">Membrane</keyword>
<dbReference type="EMBL" id="QENY01000018">
    <property type="protein sequence ID" value="PVX50141.1"/>
    <property type="molecule type" value="Genomic_DNA"/>
</dbReference>
<evidence type="ECO:0000256" key="3">
    <source>
        <dbReference type="ARBA" id="ARBA00022475"/>
    </source>
</evidence>
<feature type="transmembrane region" description="Helical" evidence="7">
    <location>
        <begin position="194"/>
        <end position="216"/>
    </location>
</feature>
<dbReference type="RefSeq" id="WP_116617100.1">
    <property type="nucleotide sequence ID" value="NZ_CAMYAR010000002.1"/>
</dbReference>
<keyword evidence="5 7" id="KW-1133">Transmembrane helix</keyword>
<accession>A0A2U0U1I6</accession>